<organism evidence="1 2">
    <name type="scientific">Araneus ventricosus</name>
    <name type="common">Orbweaver spider</name>
    <name type="synonym">Epeira ventricosa</name>
    <dbReference type="NCBI Taxonomy" id="182803"/>
    <lineage>
        <taxon>Eukaryota</taxon>
        <taxon>Metazoa</taxon>
        <taxon>Ecdysozoa</taxon>
        <taxon>Arthropoda</taxon>
        <taxon>Chelicerata</taxon>
        <taxon>Arachnida</taxon>
        <taxon>Araneae</taxon>
        <taxon>Araneomorphae</taxon>
        <taxon>Entelegynae</taxon>
        <taxon>Araneoidea</taxon>
        <taxon>Araneidae</taxon>
        <taxon>Araneus</taxon>
    </lineage>
</organism>
<comment type="caution">
    <text evidence="1">The sequence shown here is derived from an EMBL/GenBank/DDBJ whole genome shotgun (WGS) entry which is preliminary data.</text>
</comment>
<reference evidence="1 2" key="1">
    <citation type="journal article" date="2019" name="Sci. Rep.">
        <title>Orb-weaving spider Araneus ventricosus genome elucidates the spidroin gene catalogue.</title>
        <authorList>
            <person name="Kono N."/>
            <person name="Nakamura H."/>
            <person name="Ohtoshi R."/>
            <person name="Moran D.A.P."/>
            <person name="Shinohara A."/>
            <person name="Yoshida Y."/>
            <person name="Fujiwara M."/>
            <person name="Mori M."/>
            <person name="Tomita M."/>
            <person name="Arakawa K."/>
        </authorList>
    </citation>
    <scope>NUCLEOTIDE SEQUENCE [LARGE SCALE GENOMIC DNA]</scope>
</reference>
<protein>
    <submittedName>
        <fullName evidence="1">Uncharacterized protein</fullName>
    </submittedName>
</protein>
<gene>
    <name evidence="1" type="ORF">AVEN_273272_1</name>
</gene>
<dbReference type="AlphaFoldDB" id="A0A4Y2WU47"/>
<dbReference type="OrthoDB" id="10051804at2759"/>
<evidence type="ECO:0000313" key="1">
    <source>
        <dbReference type="EMBL" id="GBO40318.1"/>
    </source>
</evidence>
<accession>A0A4Y2WU47</accession>
<evidence type="ECO:0000313" key="2">
    <source>
        <dbReference type="Proteomes" id="UP000499080"/>
    </source>
</evidence>
<dbReference type="Proteomes" id="UP000499080">
    <property type="component" value="Unassembled WGS sequence"/>
</dbReference>
<keyword evidence="2" id="KW-1185">Reference proteome</keyword>
<sequence length="185" mass="20479">MTRPAPPLQASMPHQRESVWPQRMIWRAAGLIHGGSSVESGIGPGALRSQSRGFATRPPRPPTLKESFLCVDEHMRNCFTSTQRKVFNQVVAGARQFLLELCVPGTIQEETHPIPRQQFAANLHCKSASLQQIFHDKSASVKQVCNKLTQASKSPWDELAANLQQTCTANSLQIIAKAEYEHNPG</sequence>
<dbReference type="EMBL" id="BGPR01065516">
    <property type="protein sequence ID" value="GBO40318.1"/>
    <property type="molecule type" value="Genomic_DNA"/>
</dbReference>
<proteinExistence type="predicted"/>
<name>A0A4Y2WU47_ARAVE</name>